<dbReference type="EMBL" id="CABFNO020001496">
    <property type="protein sequence ID" value="CAG9992645.1"/>
    <property type="molecule type" value="Genomic_DNA"/>
</dbReference>
<evidence type="ECO:0000313" key="2">
    <source>
        <dbReference type="Proteomes" id="UP000754883"/>
    </source>
</evidence>
<organism evidence="1 2">
    <name type="scientific">Clonostachys byssicola</name>
    <dbReference type="NCBI Taxonomy" id="160290"/>
    <lineage>
        <taxon>Eukaryota</taxon>
        <taxon>Fungi</taxon>
        <taxon>Dikarya</taxon>
        <taxon>Ascomycota</taxon>
        <taxon>Pezizomycotina</taxon>
        <taxon>Sordariomycetes</taxon>
        <taxon>Hypocreomycetidae</taxon>
        <taxon>Hypocreales</taxon>
        <taxon>Bionectriaceae</taxon>
        <taxon>Clonostachys</taxon>
    </lineage>
</organism>
<dbReference type="AlphaFoldDB" id="A0A9N9Y4K0"/>
<reference evidence="1 2" key="2">
    <citation type="submission" date="2021-10" db="EMBL/GenBank/DDBJ databases">
        <authorList>
            <person name="Piombo E."/>
        </authorList>
    </citation>
    <scope>NUCLEOTIDE SEQUENCE [LARGE SCALE GENOMIC DNA]</scope>
</reference>
<proteinExistence type="predicted"/>
<accession>A0A9N9Y4K0</accession>
<protein>
    <submittedName>
        <fullName evidence="1">Uncharacterized protein</fullName>
    </submittedName>
</protein>
<sequence>MSISTSMSTTLYGYVTWLPDPESINESTLANQPAQDYSKTWVPRRGKDHFQSWLSYSGSSILNPSAMPYSMNLRAGLPWYAVTYNGHPSALEGS</sequence>
<dbReference type="Proteomes" id="UP000754883">
    <property type="component" value="Unassembled WGS sequence"/>
</dbReference>
<reference evidence="2" key="1">
    <citation type="submission" date="2019-06" db="EMBL/GenBank/DDBJ databases">
        <authorList>
            <person name="Broberg M."/>
        </authorList>
    </citation>
    <scope>NUCLEOTIDE SEQUENCE [LARGE SCALE GENOMIC DNA]</scope>
</reference>
<gene>
    <name evidence="1" type="ORF">CBYS24578_00010858</name>
</gene>
<comment type="caution">
    <text evidence="1">The sequence shown here is derived from an EMBL/GenBank/DDBJ whole genome shotgun (WGS) entry which is preliminary data.</text>
</comment>
<evidence type="ECO:0000313" key="1">
    <source>
        <dbReference type="EMBL" id="CAG9992645.1"/>
    </source>
</evidence>
<name>A0A9N9Y4K0_9HYPO</name>
<keyword evidence="2" id="KW-1185">Reference proteome</keyword>